<evidence type="ECO:0000256" key="1">
    <source>
        <dbReference type="ARBA" id="ARBA00009875"/>
    </source>
</evidence>
<dbReference type="PRINTS" id="PR01250">
    <property type="entry name" value="RIBOSOMALL34"/>
</dbReference>
<reference evidence="6" key="1">
    <citation type="journal article" date="2020" name="mSystems">
        <title>Genome- and Community-Level Interaction Insights into Carbon Utilization and Element Cycling Functions of Hydrothermarchaeota in Hydrothermal Sediment.</title>
        <authorList>
            <person name="Zhou Z."/>
            <person name="Liu Y."/>
            <person name="Xu W."/>
            <person name="Pan J."/>
            <person name="Luo Z.H."/>
            <person name="Li M."/>
        </authorList>
    </citation>
    <scope>NUCLEOTIDE SEQUENCE [LARGE SCALE GENOMIC DNA]</scope>
    <source>
        <strain evidence="6">SpSt-16</strain>
    </source>
</reference>
<sequence length="100" mass="11238">MVRPLYRSHSHKRIYRRTPGGRTVVHYERRKNTPMRCGRCGAILAGVPVKEHERRCLPKTAKRPERPFGGVLCPRCLRAVLKKVIRSSTSVAVPAPASAP</sequence>
<dbReference type="GO" id="GO:1990904">
    <property type="term" value="C:ribonucleoprotein complex"/>
    <property type="evidence" value="ECO:0007669"/>
    <property type="project" value="UniProtKB-KW"/>
</dbReference>
<dbReference type="EMBL" id="DSGT01000012">
    <property type="protein sequence ID" value="HEW53464.1"/>
    <property type="molecule type" value="Genomic_DNA"/>
</dbReference>
<dbReference type="PROSITE" id="PS01145">
    <property type="entry name" value="RIBOSOMAL_L34E"/>
    <property type="match status" value="1"/>
</dbReference>
<evidence type="ECO:0000256" key="4">
    <source>
        <dbReference type="ARBA" id="ARBA00035227"/>
    </source>
</evidence>
<dbReference type="GO" id="GO:0005840">
    <property type="term" value="C:ribosome"/>
    <property type="evidence" value="ECO:0007669"/>
    <property type="project" value="UniProtKB-KW"/>
</dbReference>
<evidence type="ECO:0000313" key="6">
    <source>
        <dbReference type="EMBL" id="HEW53464.1"/>
    </source>
</evidence>
<gene>
    <name evidence="5" type="primary">rpl34e</name>
    <name evidence="6" type="ORF">ENO77_04830</name>
</gene>
<name>A0A7C2ZQP2_9CREN</name>
<dbReference type="InterPro" id="IPR008195">
    <property type="entry name" value="Ribosomal_eL34"/>
</dbReference>
<evidence type="ECO:0000256" key="2">
    <source>
        <dbReference type="ARBA" id="ARBA00022980"/>
    </source>
</evidence>
<keyword evidence="3 5" id="KW-0687">Ribonucleoprotein</keyword>
<comment type="caution">
    <text evidence="6">The sequence shown here is derived from an EMBL/GenBank/DDBJ whole genome shotgun (WGS) entry which is preliminary data.</text>
</comment>
<evidence type="ECO:0000256" key="5">
    <source>
        <dbReference type="HAMAP-Rule" id="MF_00349"/>
    </source>
</evidence>
<dbReference type="AlphaFoldDB" id="A0A7C2ZQP2"/>
<dbReference type="InterPro" id="IPR047868">
    <property type="entry name" value="Ribosomal_L34e_arc-type"/>
</dbReference>
<dbReference type="HAMAP" id="MF_00349">
    <property type="entry name" value="Ribosomal_eL34"/>
    <property type="match status" value="1"/>
</dbReference>
<dbReference type="GO" id="GO:0003735">
    <property type="term" value="F:structural constituent of ribosome"/>
    <property type="evidence" value="ECO:0007669"/>
    <property type="project" value="InterPro"/>
</dbReference>
<dbReference type="NCBIfam" id="NF003143">
    <property type="entry name" value="PRK04059.1"/>
    <property type="match status" value="1"/>
</dbReference>
<organism evidence="6">
    <name type="scientific">Ignisphaera aggregans</name>
    <dbReference type="NCBI Taxonomy" id="334771"/>
    <lineage>
        <taxon>Archaea</taxon>
        <taxon>Thermoproteota</taxon>
        <taxon>Thermoprotei</taxon>
        <taxon>Desulfurococcales</taxon>
        <taxon>Desulfurococcaceae</taxon>
        <taxon>Ignisphaera</taxon>
    </lineage>
</organism>
<dbReference type="InterPro" id="IPR018065">
    <property type="entry name" value="Ribosomal_eL34_CS"/>
</dbReference>
<comment type="similarity">
    <text evidence="1 5">Belongs to the eukaryotic ribosomal protein eL34 family.</text>
</comment>
<protein>
    <recommendedName>
        <fullName evidence="4 5">Large ribosomal subunit protein eL34</fullName>
    </recommendedName>
</protein>
<accession>A0A7C2ZQP2</accession>
<proteinExistence type="inferred from homology"/>
<dbReference type="Pfam" id="PF01199">
    <property type="entry name" value="Ribosomal_L34e"/>
    <property type="match status" value="1"/>
</dbReference>
<dbReference type="GO" id="GO:0006412">
    <property type="term" value="P:translation"/>
    <property type="evidence" value="ECO:0007669"/>
    <property type="project" value="UniProtKB-UniRule"/>
</dbReference>
<dbReference type="InterPro" id="IPR038562">
    <property type="entry name" value="Ribosomal_eL34_C_sf"/>
</dbReference>
<evidence type="ECO:0000256" key="3">
    <source>
        <dbReference type="ARBA" id="ARBA00023274"/>
    </source>
</evidence>
<dbReference type="Gene3D" id="6.20.340.10">
    <property type="match status" value="1"/>
</dbReference>
<keyword evidence="2 5" id="KW-0689">Ribosomal protein</keyword>